<feature type="non-terminal residue" evidence="1">
    <location>
        <position position="171"/>
    </location>
</feature>
<dbReference type="EMBL" id="JANBPW010002669">
    <property type="protein sequence ID" value="KAJ1940007.1"/>
    <property type="molecule type" value="Genomic_DNA"/>
</dbReference>
<reference evidence="1" key="1">
    <citation type="submission" date="2022-07" db="EMBL/GenBank/DDBJ databases">
        <title>Phylogenomic reconstructions and comparative analyses of Kickxellomycotina fungi.</title>
        <authorList>
            <person name="Reynolds N.K."/>
            <person name="Stajich J.E."/>
            <person name="Barry K."/>
            <person name="Grigoriev I.V."/>
            <person name="Crous P."/>
            <person name="Smith M.E."/>
        </authorList>
    </citation>
    <scope>NUCLEOTIDE SEQUENCE</scope>
    <source>
        <strain evidence="1">NRRL 5244</strain>
    </source>
</reference>
<dbReference type="Proteomes" id="UP001150603">
    <property type="component" value="Unassembled WGS sequence"/>
</dbReference>
<evidence type="ECO:0000313" key="2">
    <source>
        <dbReference type="Proteomes" id="UP001150603"/>
    </source>
</evidence>
<name>A0ACC1J719_9FUNG</name>
<sequence>MFFRNYNSNVFGTAPGTPSDEWCITALRTMNAKYDHLSESRKVKPALAEAVLNNFKTKLSMLYREHPLYDADDSSEGEADWPIVGDYSQYMDFKSNDLSNDLPVDSEDLLDNTVFDDSILAANPVDEISTSLPLDSEDMALMSPSPSPTESTSGSYLESCDSTARPVSDEE</sequence>
<keyword evidence="2" id="KW-1185">Reference proteome</keyword>
<proteinExistence type="predicted"/>
<evidence type="ECO:0000313" key="1">
    <source>
        <dbReference type="EMBL" id="KAJ1940007.1"/>
    </source>
</evidence>
<gene>
    <name evidence="1" type="ORF">FBU59_003936</name>
</gene>
<comment type="caution">
    <text evidence="1">The sequence shown here is derived from an EMBL/GenBank/DDBJ whole genome shotgun (WGS) entry which is preliminary data.</text>
</comment>
<organism evidence="1 2">
    <name type="scientific">Linderina macrospora</name>
    <dbReference type="NCBI Taxonomy" id="4868"/>
    <lineage>
        <taxon>Eukaryota</taxon>
        <taxon>Fungi</taxon>
        <taxon>Fungi incertae sedis</taxon>
        <taxon>Zoopagomycota</taxon>
        <taxon>Kickxellomycotina</taxon>
        <taxon>Kickxellomycetes</taxon>
        <taxon>Kickxellales</taxon>
        <taxon>Kickxellaceae</taxon>
        <taxon>Linderina</taxon>
    </lineage>
</organism>
<accession>A0ACC1J719</accession>
<protein>
    <submittedName>
        <fullName evidence="1">Uncharacterized protein</fullName>
    </submittedName>
</protein>